<accession>A0AAN1WG44</accession>
<dbReference type="PANTHER" id="PTHR46193">
    <property type="entry name" value="6-PHOSPHOGLUCONATE PHOSPHATASE"/>
    <property type="match status" value="1"/>
</dbReference>
<dbReference type="KEGG" id="marq:MARGE09_P1105"/>
<dbReference type="NCBIfam" id="TIGR01509">
    <property type="entry name" value="HAD-SF-IA-v3"/>
    <property type="match status" value="1"/>
</dbReference>
<dbReference type="InterPro" id="IPR036412">
    <property type="entry name" value="HAD-like_sf"/>
</dbReference>
<gene>
    <name evidence="5" type="ORF">MARGE09_P1105</name>
</gene>
<proteinExistence type="inferred from homology"/>
<reference evidence="5 6" key="1">
    <citation type="journal article" date="2022" name="IScience">
        <title>An ultrasensitive nanofiber-based assay for enzymatic hydrolysis and deep-sea microbial degradation of cellulose.</title>
        <authorList>
            <person name="Tsudome M."/>
            <person name="Tachioka M."/>
            <person name="Miyazaki M."/>
            <person name="Uchimura K."/>
            <person name="Tsuda M."/>
            <person name="Takaki Y."/>
            <person name="Deguchi S."/>
        </authorList>
    </citation>
    <scope>NUCLEOTIDE SEQUENCE [LARGE SCALE GENOMIC DNA]</scope>
    <source>
        <strain evidence="5 6">GE09</strain>
    </source>
</reference>
<comment type="similarity">
    <text evidence="2">Belongs to the HAD-like hydrolase superfamily. CbbY/CbbZ/Gph/YieH family.</text>
</comment>
<keyword evidence="4" id="KW-0460">Magnesium</keyword>
<keyword evidence="3" id="KW-0479">Metal-binding</keyword>
<dbReference type="SFLD" id="SFLDG01129">
    <property type="entry name" value="C1.5:_HAD__Beta-PGM__Phosphata"/>
    <property type="match status" value="1"/>
</dbReference>
<keyword evidence="6" id="KW-1185">Reference proteome</keyword>
<evidence type="ECO:0000256" key="3">
    <source>
        <dbReference type="ARBA" id="ARBA00022723"/>
    </source>
</evidence>
<dbReference type="GO" id="GO:0008967">
    <property type="term" value="F:phosphoglycolate phosphatase activity"/>
    <property type="evidence" value="ECO:0007669"/>
    <property type="project" value="UniProtKB-EC"/>
</dbReference>
<evidence type="ECO:0000256" key="1">
    <source>
        <dbReference type="ARBA" id="ARBA00001946"/>
    </source>
</evidence>
<comment type="cofactor">
    <cofactor evidence="1">
        <name>Mg(2+)</name>
        <dbReference type="ChEBI" id="CHEBI:18420"/>
    </cofactor>
</comment>
<dbReference type="SUPFAM" id="SSF56784">
    <property type="entry name" value="HAD-like"/>
    <property type="match status" value="1"/>
</dbReference>
<dbReference type="InterPro" id="IPR051600">
    <property type="entry name" value="Beta-PGM-like"/>
</dbReference>
<name>A0AAN1WG44_9GAMM</name>
<dbReference type="Gene3D" id="3.40.50.1000">
    <property type="entry name" value="HAD superfamily/HAD-like"/>
    <property type="match status" value="1"/>
</dbReference>
<evidence type="ECO:0000313" key="6">
    <source>
        <dbReference type="Proteomes" id="UP001320119"/>
    </source>
</evidence>
<dbReference type="InterPro" id="IPR006439">
    <property type="entry name" value="HAD-SF_hydro_IA"/>
</dbReference>
<dbReference type="GO" id="GO:0046872">
    <property type="term" value="F:metal ion binding"/>
    <property type="evidence" value="ECO:0007669"/>
    <property type="project" value="UniProtKB-KW"/>
</dbReference>
<organism evidence="5 6">
    <name type="scientific">Marinagarivorans cellulosilyticus</name>
    <dbReference type="NCBI Taxonomy" id="2721545"/>
    <lineage>
        <taxon>Bacteria</taxon>
        <taxon>Pseudomonadati</taxon>
        <taxon>Pseudomonadota</taxon>
        <taxon>Gammaproteobacteria</taxon>
        <taxon>Cellvibrionales</taxon>
        <taxon>Cellvibrionaceae</taxon>
        <taxon>Marinagarivorans</taxon>
    </lineage>
</organism>
<dbReference type="RefSeq" id="WP_236986388.1">
    <property type="nucleotide sequence ID" value="NZ_AP023086.1"/>
</dbReference>
<evidence type="ECO:0000256" key="4">
    <source>
        <dbReference type="ARBA" id="ARBA00022842"/>
    </source>
</evidence>
<keyword evidence="5" id="KW-0378">Hydrolase</keyword>
<dbReference type="Gene3D" id="1.10.150.240">
    <property type="entry name" value="Putative phosphatase, domain 2"/>
    <property type="match status" value="1"/>
</dbReference>
<dbReference type="SFLD" id="SFLDS00003">
    <property type="entry name" value="Haloacid_Dehalogenase"/>
    <property type="match status" value="1"/>
</dbReference>
<dbReference type="PANTHER" id="PTHR46193:SF10">
    <property type="entry name" value="6-PHOSPHOGLUCONATE PHOSPHATASE"/>
    <property type="match status" value="1"/>
</dbReference>
<dbReference type="Pfam" id="PF00702">
    <property type="entry name" value="Hydrolase"/>
    <property type="match status" value="1"/>
</dbReference>
<dbReference type="AlphaFoldDB" id="A0AAN1WG44"/>
<sequence>MKAVIFDCDGVLVDSEPVYAEAFSSTLNDFGCPLPASLLATELQGRSMDDCYRWLAKYWGFRITSAFKEALFSRTDSLIPLRLKPVFEVGLLVEALSCPKAVASNGVRRSVLNNLELCQLKHHFDPHIYTAEQVALPKPAPDIYLHAASNLGVQPQDCLVIEDSALGVQAAIAARMRVCWFGANADDLELAGGVYRASTMLGVRQVLQKLGLL</sequence>
<dbReference type="InterPro" id="IPR023214">
    <property type="entry name" value="HAD_sf"/>
</dbReference>
<evidence type="ECO:0000256" key="2">
    <source>
        <dbReference type="ARBA" id="ARBA00006171"/>
    </source>
</evidence>
<dbReference type="SFLD" id="SFLDG01135">
    <property type="entry name" value="C1.5.6:_HAD__Beta-PGM__Phospha"/>
    <property type="match status" value="1"/>
</dbReference>
<dbReference type="Proteomes" id="UP001320119">
    <property type="component" value="Chromosome"/>
</dbReference>
<dbReference type="EC" id="3.1.3.18" evidence="5"/>
<protein>
    <submittedName>
        <fullName evidence="5">Phosphoglycolate phosphatase</fullName>
        <ecNumber evidence="5">3.1.3.18</ecNumber>
    </submittedName>
</protein>
<dbReference type="EMBL" id="AP023086">
    <property type="protein sequence ID" value="BCD96905.1"/>
    <property type="molecule type" value="Genomic_DNA"/>
</dbReference>
<evidence type="ECO:0000313" key="5">
    <source>
        <dbReference type="EMBL" id="BCD96905.1"/>
    </source>
</evidence>
<dbReference type="InterPro" id="IPR023198">
    <property type="entry name" value="PGP-like_dom2"/>
</dbReference>